<organism evidence="2 3">
    <name type="scientific">Namhaeicola litoreus</name>
    <dbReference type="NCBI Taxonomy" id="1052145"/>
    <lineage>
        <taxon>Bacteria</taxon>
        <taxon>Pseudomonadati</taxon>
        <taxon>Bacteroidota</taxon>
        <taxon>Flavobacteriia</taxon>
        <taxon>Flavobacteriales</taxon>
        <taxon>Flavobacteriaceae</taxon>
        <taxon>Namhaeicola</taxon>
    </lineage>
</organism>
<accession>A0ABW3Y0S4</accession>
<evidence type="ECO:0000313" key="3">
    <source>
        <dbReference type="Proteomes" id="UP001597201"/>
    </source>
</evidence>
<dbReference type="Proteomes" id="UP001597201">
    <property type="component" value="Unassembled WGS sequence"/>
</dbReference>
<dbReference type="SUPFAM" id="SSF55729">
    <property type="entry name" value="Acyl-CoA N-acyltransferases (Nat)"/>
    <property type="match status" value="1"/>
</dbReference>
<proteinExistence type="predicted"/>
<dbReference type="InterPro" id="IPR016181">
    <property type="entry name" value="Acyl_CoA_acyltransferase"/>
</dbReference>
<keyword evidence="2" id="KW-0012">Acyltransferase</keyword>
<dbReference type="GO" id="GO:0016746">
    <property type="term" value="F:acyltransferase activity"/>
    <property type="evidence" value="ECO:0007669"/>
    <property type="project" value="UniProtKB-KW"/>
</dbReference>
<reference evidence="3" key="1">
    <citation type="journal article" date="2019" name="Int. J. Syst. Evol. Microbiol.">
        <title>The Global Catalogue of Microorganisms (GCM) 10K type strain sequencing project: providing services to taxonomists for standard genome sequencing and annotation.</title>
        <authorList>
            <consortium name="The Broad Institute Genomics Platform"/>
            <consortium name="The Broad Institute Genome Sequencing Center for Infectious Disease"/>
            <person name="Wu L."/>
            <person name="Ma J."/>
        </authorList>
    </citation>
    <scope>NUCLEOTIDE SEQUENCE [LARGE SCALE GENOMIC DNA]</scope>
    <source>
        <strain evidence="3">CCUG 61485</strain>
    </source>
</reference>
<sequence length="171" mass="19955">MNRIVRATVNDCEPLNEIAKISFLEAHGKSAPTKDINSYVSKNFGLNTFIKELKNPENLYYLIYHDQKLAGYSKTIFNRPNENIRDENIAKLERFYLLSEFYGKGIAGELFNFNKSISYQKSQKGIWLAVWIENHRAIQFYTKNGFKRVGSYDFQISETHVNPNHIMYLAL</sequence>
<dbReference type="EMBL" id="JBHTMY010000002">
    <property type="protein sequence ID" value="MFD1315050.1"/>
    <property type="molecule type" value="Genomic_DNA"/>
</dbReference>
<name>A0ABW3Y0S4_9FLAO</name>
<dbReference type="RefSeq" id="WP_377176974.1">
    <property type="nucleotide sequence ID" value="NZ_JBHTMY010000002.1"/>
</dbReference>
<gene>
    <name evidence="2" type="ORF">ACFQ39_05435</name>
</gene>
<dbReference type="Pfam" id="PF00583">
    <property type="entry name" value="Acetyltransf_1"/>
    <property type="match status" value="1"/>
</dbReference>
<dbReference type="EC" id="2.3.1.-" evidence="2"/>
<dbReference type="Gene3D" id="3.40.630.30">
    <property type="match status" value="1"/>
</dbReference>
<comment type="caution">
    <text evidence="2">The sequence shown here is derived from an EMBL/GenBank/DDBJ whole genome shotgun (WGS) entry which is preliminary data.</text>
</comment>
<evidence type="ECO:0000259" key="1">
    <source>
        <dbReference type="PROSITE" id="PS51186"/>
    </source>
</evidence>
<keyword evidence="3" id="KW-1185">Reference proteome</keyword>
<dbReference type="InterPro" id="IPR000182">
    <property type="entry name" value="GNAT_dom"/>
</dbReference>
<feature type="domain" description="N-acetyltransferase" evidence="1">
    <location>
        <begin position="2"/>
        <end position="171"/>
    </location>
</feature>
<keyword evidence="2" id="KW-0808">Transferase</keyword>
<protein>
    <submittedName>
        <fullName evidence="2">GNAT family N-acetyltransferase</fullName>
        <ecNumber evidence="2">2.3.1.-</ecNumber>
    </submittedName>
</protein>
<dbReference type="PROSITE" id="PS51186">
    <property type="entry name" value="GNAT"/>
    <property type="match status" value="1"/>
</dbReference>
<evidence type="ECO:0000313" key="2">
    <source>
        <dbReference type="EMBL" id="MFD1315050.1"/>
    </source>
</evidence>